<organism evidence="1 2">
    <name type="scientific">Planifilum fulgidum</name>
    <dbReference type="NCBI Taxonomy" id="201973"/>
    <lineage>
        <taxon>Bacteria</taxon>
        <taxon>Bacillati</taxon>
        <taxon>Bacillota</taxon>
        <taxon>Bacilli</taxon>
        <taxon>Bacillales</taxon>
        <taxon>Thermoactinomycetaceae</taxon>
        <taxon>Planifilum</taxon>
    </lineage>
</organism>
<dbReference type="RefSeq" id="WP_092037745.1">
    <property type="nucleotide sequence ID" value="NZ_FOOK01000011.1"/>
</dbReference>
<accession>A0A1I2N4L7</accession>
<reference evidence="1 2" key="1">
    <citation type="submission" date="2016-10" db="EMBL/GenBank/DDBJ databases">
        <authorList>
            <person name="de Groot N.N."/>
        </authorList>
    </citation>
    <scope>NUCLEOTIDE SEQUENCE [LARGE SCALE GENOMIC DNA]</scope>
    <source>
        <strain evidence="1 2">DSM 44945</strain>
    </source>
</reference>
<name>A0A1I2N4L7_9BACL</name>
<proteinExistence type="predicted"/>
<dbReference type="Proteomes" id="UP000198661">
    <property type="component" value="Unassembled WGS sequence"/>
</dbReference>
<dbReference type="STRING" id="201973.SAMN04488025_11154"/>
<dbReference type="OrthoDB" id="2679903at2"/>
<keyword evidence="2" id="KW-1185">Reference proteome</keyword>
<dbReference type="Pfam" id="PF26326">
    <property type="entry name" value="YtzJ"/>
    <property type="match status" value="1"/>
</dbReference>
<evidence type="ECO:0000313" key="2">
    <source>
        <dbReference type="Proteomes" id="UP000198661"/>
    </source>
</evidence>
<dbReference type="EMBL" id="FOOK01000011">
    <property type="protein sequence ID" value="SFF98845.1"/>
    <property type="molecule type" value="Genomic_DNA"/>
</dbReference>
<dbReference type="InterPro" id="IPR058867">
    <property type="entry name" value="YtzJ"/>
</dbReference>
<dbReference type="AlphaFoldDB" id="A0A1I2N4L7"/>
<protein>
    <submittedName>
        <fullName evidence="1">Uncharacterized protein</fullName>
    </submittedName>
</protein>
<gene>
    <name evidence="1" type="ORF">SAMN04488025_11154</name>
</gene>
<evidence type="ECO:0000313" key="1">
    <source>
        <dbReference type="EMBL" id="SFF98845.1"/>
    </source>
</evidence>
<sequence>MIINRKCLARKKLENLKQGYSAYAETEEVARLIEKELTQLNIPVYIDRTPIGWWFIPEKKQTTLH</sequence>